<comment type="caution">
    <text evidence="16">The sequence shown here is derived from an EMBL/GenBank/DDBJ whole genome shotgun (WGS) entry which is preliminary data.</text>
</comment>
<evidence type="ECO:0000256" key="7">
    <source>
        <dbReference type="ARBA" id="ARBA00022603"/>
    </source>
</evidence>
<comment type="catalytic activity">
    <reaction evidence="13">
        <text>cytidine(967) in 16S rRNA + S-adenosyl-L-methionine = 5-methylcytidine(967) in 16S rRNA + S-adenosyl-L-homocysteine + H(+)</text>
        <dbReference type="Rhea" id="RHEA:42748"/>
        <dbReference type="Rhea" id="RHEA-COMP:10219"/>
        <dbReference type="Rhea" id="RHEA-COMP:10220"/>
        <dbReference type="ChEBI" id="CHEBI:15378"/>
        <dbReference type="ChEBI" id="CHEBI:57856"/>
        <dbReference type="ChEBI" id="CHEBI:59789"/>
        <dbReference type="ChEBI" id="CHEBI:74483"/>
        <dbReference type="ChEBI" id="CHEBI:82748"/>
        <dbReference type="EC" id="2.1.1.176"/>
    </reaction>
</comment>
<feature type="binding site" evidence="14">
    <location>
        <position position="287"/>
    </location>
    <ligand>
        <name>S-adenosyl-L-methionine</name>
        <dbReference type="ChEBI" id="CHEBI:59789"/>
    </ligand>
</feature>
<evidence type="ECO:0000256" key="13">
    <source>
        <dbReference type="ARBA" id="ARBA00047283"/>
    </source>
</evidence>
<evidence type="ECO:0000256" key="9">
    <source>
        <dbReference type="ARBA" id="ARBA00022691"/>
    </source>
</evidence>
<dbReference type="PRINTS" id="PR02008">
    <property type="entry name" value="RCMTFAMILY"/>
</dbReference>
<feature type="binding site" evidence="14">
    <location>
        <position position="314"/>
    </location>
    <ligand>
        <name>S-adenosyl-L-methionine</name>
        <dbReference type="ChEBI" id="CHEBI:59789"/>
    </ligand>
</feature>
<evidence type="ECO:0000256" key="4">
    <source>
        <dbReference type="ARBA" id="ARBA00012140"/>
    </source>
</evidence>
<dbReference type="PANTHER" id="PTHR22807">
    <property type="entry name" value="NOP2 YEAST -RELATED NOL1/NOP2/FMU SUN DOMAIN-CONTAINING"/>
    <property type="match status" value="1"/>
</dbReference>
<evidence type="ECO:0000256" key="1">
    <source>
        <dbReference type="ARBA" id="ARBA00002724"/>
    </source>
</evidence>
<dbReference type="FunFam" id="3.30.70.1170:FF:000003">
    <property type="entry name" value="16S rRNA (Cytosine(967)-C(5))-methyltransferase RsmB"/>
    <property type="match status" value="1"/>
</dbReference>
<comment type="function">
    <text evidence="1">Specifically methylates the cytosine at position 967 (m5C967) of 16S rRNA.</text>
</comment>
<dbReference type="GO" id="GO:0005737">
    <property type="term" value="C:cytoplasm"/>
    <property type="evidence" value="ECO:0007669"/>
    <property type="project" value="UniProtKB-SubCell"/>
</dbReference>
<evidence type="ECO:0000256" key="11">
    <source>
        <dbReference type="ARBA" id="ARBA00030399"/>
    </source>
</evidence>
<feature type="binding site" evidence="14">
    <location>
        <begin position="263"/>
        <end position="269"/>
    </location>
    <ligand>
        <name>S-adenosyl-L-methionine</name>
        <dbReference type="ChEBI" id="CHEBI:59789"/>
    </ligand>
</feature>
<dbReference type="AlphaFoldDB" id="A0A2N0ZM81"/>
<comment type="similarity">
    <text evidence="3 14">Belongs to the class I-like SAM-binding methyltransferase superfamily. RsmB/NOP family.</text>
</comment>
<dbReference type="InterPro" id="IPR006027">
    <property type="entry name" value="NusB_RsmB_TIM44"/>
</dbReference>
<dbReference type="InterPro" id="IPR001678">
    <property type="entry name" value="MeTrfase_RsmB-F_NOP2_dom"/>
</dbReference>
<feature type="domain" description="SAM-dependent MTase RsmB/NOP-type" evidence="15">
    <location>
        <begin position="174"/>
        <end position="450"/>
    </location>
</feature>
<evidence type="ECO:0000313" key="16">
    <source>
        <dbReference type="EMBL" id="PKG30608.1"/>
    </source>
</evidence>
<dbReference type="EMBL" id="PISD01000007">
    <property type="protein sequence ID" value="PKG30608.1"/>
    <property type="molecule type" value="Genomic_DNA"/>
</dbReference>
<protein>
    <recommendedName>
        <fullName evidence="4">16S rRNA (cytosine(967)-C(5))-methyltransferase</fullName>
        <ecNumber evidence="4">2.1.1.176</ecNumber>
    </recommendedName>
    <alternativeName>
        <fullName evidence="11">16S rRNA m5C967 methyltransferase</fullName>
    </alternativeName>
    <alternativeName>
        <fullName evidence="12">rRNA (cytosine-C(5)-)-methyltransferase RsmB</fullName>
    </alternativeName>
</protein>
<evidence type="ECO:0000256" key="3">
    <source>
        <dbReference type="ARBA" id="ARBA00007494"/>
    </source>
</evidence>
<feature type="binding site" evidence="14">
    <location>
        <position position="333"/>
    </location>
    <ligand>
        <name>S-adenosyl-L-methionine</name>
        <dbReference type="ChEBI" id="CHEBI:59789"/>
    </ligand>
</feature>
<keyword evidence="6" id="KW-0698">rRNA processing</keyword>
<evidence type="ECO:0000256" key="2">
    <source>
        <dbReference type="ARBA" id="ARBA00004496"/>
    </source>
</evidence>
<name>A0A2N0ZM81_9BACI</name>
<dbReference type="PROSITE" id="PS51686">
    <property type="entry name" value="SAM_MT_RSMB_NOP"/>
    <property type="match status" value="1"/>
</dbReference>
<evidence type="ECO:0000256" key="10">
    <source>
        <dbReference type="ARBA" id="ARBA00022884"/>
    </source>
</evidence>
<sequence>MNKRPAKKNVRETALELLETIDKNQSYSNILLNHAINKNQISDKDIGLLTELTYGTLQRRMSLDYFLQPFIKNPRKIESWVMHLLRLTLYQMLYLDKIPDHAALNEAVEIAKKRGHKGISSMVNGVLRNVQRQGVKQISEITDPIERLSIKTSHPKWLVKRWVEQFGYEETEKMCELNLTAPTQTARVNRIKATREEVLAQLEDEGFAAKASPFIPEAIHSLRGNLAHSDAFKSGLLTIQDESSMLAAYALAPGSDEIVLDACAAPGGKSTHISEKLGNTGKVIALDLHDHKVKLIADNANRLGLENVETKAMDSRKVQEVFAAESFDRILLDAPCSGLGVMRRKPDMKYTKKEADLLHLKKVQINLLRAVSPLLKKGGILVYSTCTVDKSENQEVVTAFLQEQLGFEGDESLKERMPEAVQSLVNSYELQILPQHIGSDGFYIACLRKKVQ</sequence>
<proteinExistence type="inferred from homology"/>
<dbReference type="NCBIfam" id="NF011494">
    <property type="entry name" value="PRK14902.1"/>
    <property type="match status" value="1"/>
</dbReference>
<dbReference type="InterPro" id="IPR049560">
    <property type="entry name" value="MeTrfase_RsmB-F_NOP2_cat"/>
</dbReference>
<gene>
    <name evidence="16" type="ORF">CWS20_03070</name>
</gene>
<dbReference type="EC" id="2.1.1.176" evidence="4"/>
<dbReference type="InterPro" id="IPR029063">
    <property type="entry name" value="SAM-dependent_MTases_sf"/>
</dbReference>
<organism evidence="16 17">
    <name type="scientific">Cytobacillus horneckiae</name>
    <dbReference type="NCBI Taxonomy" id="549687"/>
    <lineage>
        <taxon>Bacteria</taxon>
        <taxon>Bacillati</taxon>
        <taxon>Bacillota</taxon>
        <taxon>Bacilli</taxon>
        <taxon>Bacillales</taxon>
        <taxon>Bacillaceae</taxon>
        <taxon>Cytobacillus</taxon>
    </lineage>
</organism>
<keyword evidence="8 14" id="KW-0808">Transferase</keyword>
<dbReference type="InterPro" id="IPR023267">
    <property type="entry name" value="RCMT"/>
</dbReference>
<keyword evidence="17" id="KW-1185">Reference proteome</keyword>
<dbReference type="FunFam" id="1.10.940.10:FF:000006">
    <property type="entry name" value="16S rRNA (Cytosine(967)-C(5))-methyltransferase RsmB"/>
    <property type="match status" value="1"/>
</dbReference>
<dbReference type="Gene3D" id="1.10.940.10">
    <property type="entry name" value="NusB-like"/>
    <property type="match status" value="1"/>
</dbReference>
<keyword evidence="9 14" id="KW-0949">S-adenosyl-L-methionine</keyword>
<evidence type="ECO:0000256" key="8">
    <source>
        <dbReference type="ARBA" id="ARBA00022679"/>
    </source>
</evidence>
<evidence type="ECO:0000313" key="17">
    <source>
        <dbReference type="Proteomes" id="UP000233343"/>
    </source>
</evidence>
<reference evidence="16 17" key="1">
    <citation type="journal article" date="2010" name="Int. J. Syst. Evol. Microbiol.">
        <title>Bacillus horneckiae sp. nov., isolated from a spacecraft-assembly clean room.</title>
        <authorList>
            <person name="Vaishampayan P."/>
            <person name="Probst A."/>
            <person name="Krishnamurthi S."/>
            <person name="Ghosh S."/>
            <person name="Osman S."/>
            <person name="McDowall A."/>
            <person name="Ruckmani A."/>
            <person name="Mayilraj S."/>
            <person name="Venkateswaran K."/>
        </authorList>
    </citation>
    <scope>NUCLEOTIDE SEQUENCE [LARGE SCALE GENOMIC DNA]</scope>
    <source>
        <strain evidence="17">1PO1SC</strain>
    </source>
</reference>
<dbReference type="Pfam" id="PF01029">
    <property type="entry name" value="NusB"/>
    <property type="match status" value="1"/>
</dbReference>
<evidence type="ECO:0000256" key="12">
    <source>
        <dbReference type="ARBA" id="ARBA00031088"/>
    </source>
</evidence>
<keyword evidence="7 14" id="KW-0489">Methyltransferase</keyword>
<comment type="subcellular location">
    <subcellularLocation>
        <location evidence="2">Cytoplasm</location>
    </subcellularLocation>
</comment>
<dbReference type="Gene3D" id="3.40.50.150">
    <property type="entry name" value="Vaccinia Virus protein VP39"/>
    <property type="match status" value="1"/>
</dbReference>
<dbReference type="RefSeq" id="WP_066197031.1">
    <property type="nucleotide sequence ID" value="NZ_JAFDQP010000005.1"/>
</dbReference>
<dbReference type="GO" id="GO:0008649">
    <property type="term" value="F:rRNA methyltransferase activity"/>
    <property type="evidence" value="ECO:0007669"/>
    <property type="project" value="InterPro"/>
</dbReference>
<accession>A0A2N0ZM81</accession>
<dbReference type="CDD" id="cd02440">
    <property type="entry name" value="AdoMet_MTases"/>
    <property type="match status" value="1"/>
</dbReference>
<evidence type="ECO:0000256" key="5">
    <source>
        <dbReference type="ARBA" id="ARBA00022490"/>
    </source>
</evidence>
<dbReference type="GO" id="GO:0006355">
    <property type="term" value="P:regulation of DNA-templated transcription"/>
    <property type="evidence" value="ECO:0007669"/>
    <property type="project" value="InterPro"/>
</dbReference>
<dbReference type="SUPFAM" id="SSF48013">
    <property type="entry name" value="NusB-like"/>
    <property type="match status" value="1"/>
</dbReference>
<keyword evidence="10 14" id="KW-0694">RNA-binding</keyword>
<evidence type="ECO:0000256" key="6">
    <source>
        <dbReference type="ARBA" id="ARBA00022552"/>
    </source>
</evidence>
<dbReference type="InterPro" id="IPR054728">
    <property type="entry name" value="RsmB-like_ferredoxin"/>
</dbReference>
<dbReference type="GO" id="GO:0003723">
    <property type="term" value="F:RNA binding"/>
    <property type="evidence" value="ECO:0007669"/>
    <property type="project" value="UniProtKB-UniRule"/>
</dbReference>
<dbReference type="InterPro" id="IPR035926">
    <property type="entry name" value="NusB-like_sf"/>
</dbReference>
<dbReference type="FunFam" id="3.40.50.150:FF:000022">
    <property type="entry name" value="Ribosomal RNA small subunit methyltransferase B"/>
    <property type="match status" value="1"/>
</dbReference>
<evidence type="ECO:0000256" key="14">
    <source>
        <dbReference type="PROSITE-ProRule" id="PRU01023"/>
    </source>
</evidence>
<feature type="active site" description="Nucleophile" evidence="14">
    <location>
        <position position="386"/>
    </location>
</feature>
<dbReference type="PROSITE" id="PS01153">
    <property type="entry name" value="NOL1_NOP2_SUN"/>
    <property type="match status" value="1"/>
</dbReference>
<evidence type="ECO:0000259" key="15">
    <source>
        <dbReference type="PROSITE" id="PS51686"/>
    </source>
</evidence>
<dbReference type="PANTHER" id="PTHR22807:SF53">
    <property type="entry name" value="RIBOSOMAL RNA SMALL SUBUNIT METHYLTRANSFERASE B-RELATED"/>
    <property type="match status" value="1"/>
</dbReference>
<dbReference type="Gene3D" id="3.30.70.1170">
    <property type="entry name" value="Sun protein, domain 3"/>
    <property type="match status" value="1"/>
</dbReference>
<keyword evidence="5" id="KW-0963">Cytoplasm</keyword>
<dbReference type="Pfam" id="PF01189">
    <property type="entry name" value="Methyltr_RsmB-F"/>
    <property type="match status" value="1"/>
</dbReference>
<dbReference type="Proteomes" id="UP000233343">
    <property type="component" value="Unassembled WGS sequence"/>
</dbReference>
<dbReference type="InterPro" id="IPR018314">
    <property type="entry name" value="RsmB/NOL1/NOP2-like_CS"/>
</dbReference>
<dbReference type="Pfam" id="PF22458">
    <property type="entry name" value="RsmF-B_ferredox"/>
    <property type="match status" value="1"/>
</dbReference>
<dbReference type="InterPro" id="IPR004573">
    <property type="entry name" value="rRNA_ssu_MeTfrase_B"/>
</dbReference>
<dbReference type="SUPFAM" id="SSF53335">
    <property type="entry name" value="S-adenosyl-L-methionine-dependent methyltransferases"/>
    <property type="match status" value="1"/>
</dbReference>
<dbReference type="NCBIfam" id="TIGR00563">
    <property type="entry name" value="rsmB"/>
    <property type="match status" value="1"/>
</dbReference>